<feature type="chain" id="PRO_5027992110" evidence="1">
    <location>
        <begin position="23"/>
        <end position="243"/>
    </location>
</feature>
<gene>
    <name evidence="4" type="primary">LOC116187748</name>
</gene>
<dbReference type="AlphaFoldDB" id="A0A6P8BP88"/>
<sequence>MQGKGIWSTGLTLLSRVADVIGSEGWRWKPRKTAMLSVIQEKVSHIIPGDREDRIIWSAHPKGILTVARTWDFIRDKMAEVEWHRLLWTSPLIPRHCFISWLAIRGRLSTLDRISRWKKDISSSCVLCGTEEEKRDHIFFSCPFSTDVWVKILLMNGENRSCRLSWHAYIYNIWKARNDRTFHDIVALKEKVLACVKQAMKCRIMGMPKLDSSIRTEEQRLLLAAWSKAYSAKKKYNEEFRTQ</sequence>
<evidence type="ECO:0000259" key="2">
    <source>
        <dbReference type="Pfam" id="PF13966"/>
    </source>
</evidence>
<reference evidence="4" key="2">
    <citation type="submission" date="2025-08" db="UniProtKB">
        <authorList>
            <consortium name="RefSeq"/>
        </authorList>
    </citation>
    <scope>IDENTIFICATION</scope>
    <source>
        <tissue evidence="4">Leaf</tissue>
    </source>
</reference>
<name>A0A6P8BP88_PUNGR</name>
<dbReference type="InterPro" id="IPR026960">
    <property type="entry name" value="RVT-Znf"/>
</dbReference>
<proteinExistence type="predicted"/>
<accession>A0A6P8BP88</accession>
<evidence type="ECO:0000313" key="3">
    <source>
        <dbReference type="Proteomes" id="UP000515151"/>
    </source>
</evidence>
<reference evidence="3" key="1">
    <citation type="journal article" date="2020" name="Plant Biotechnol. J.">
        <title>The pomegranate (Punica granatum L.) draft genome dissects genetic divergence between soft- and hard-seeded cultivars.</title>
        <authorList>
            <person name="Luo X."/>
            <person name="Li H."/>
            <person name="Wu Z."/>
            <person name="Yao W."/>
            <person name="Zhao P."/>
            <person name="Cao D."/>
            <person name="Yu H."/>
            <person name="Li K."/>
            <person name="Poudel K."/>
            <person name="Zhao D."/>
            <person name="Zhang F."/>
            <person name="Xia X."/>
            <person name="Chen L."/>
            <person name="Wang Q."/>
            <person name="Jing D."/>
            <person name="Cao S."/>
        </authorList>
    </citation>
    <scope>NUCLEOTIDE SEQUENCE [LARGE SCALE GENOMIC DNA]</scope>
    <source>
        <strain evidence="3">cv. Tunisia</strain>
    </source>
</reference>
<dbReference type="Pfam" id="PF13966">
    <property type="entry name" value="zf-RVT"/>
    <property type="match status" value="1"/>
</dbReference>
<dbReference type="OrthoDB" id="1748554at2759"/>
<dbReference type="RefSeq" id="XP_031372532.1">
    <property type="nucleotide sequence ID" value="XM_031516672.1"/>
</dbReference>
<feature type="domain" description="Reverse transcriptase zinc-binding" evidence="2">
    <location>
        <begin position="66"/>
        <end position="149"/>
    </location>
</feature>
<dbReference type="GeneID" id="116187748"/>
<dbReference type="Proteomes" id="UP000515151">
    <property type="component" value="Chromosome 8"/>
</dbReference>
<evidence type="ECO:0000313" key="4">
    <source>
        <dbReference type="RefSeq" id="XP_031372532.1"/>
    </source>
</evidence>
<keyword evidence="1" id="KW-0732">Signal</keyword>
<organism evidence="3 4">
    <name type="scientific">Punica granatum</name>
    <name type="common">Pomegranate</name>
    <dbReference type="NCBI Taxonomy" id="22663"/>
    <lineage>
        <taxon>Eukaryota</taxon>
        <taxon>Viridiplantae</taxon>
        <taxon>Streptophyta</taxon>
        <taxon>Embryophyta</taxon>
        <taxon>Tracheophyta</taxon>
        <taxon>Spermatophyta</taxon>
        <taxon>Magnoliopsida</taxon>
        <taxon>eudicotyledons</taxon>
        <taxon>Gunneridae</taxon>
        <taxon>Pentapetalae</taxon>
        <taxon>rosids</taxon>
        <taxon>malvids</taxon>
        <taxon>Myrtales</taxon>
        <taxon>Lythraceae</taxon>
        <taxon>Punica</taxon>
    </lineage>
</organism>
<evidence type="ECO:0000256" key="1">
    <source>
        <dbReference type="SAM" id="SignalP"/>
    </source>
</evidence>
<dbReference type="PANTHER" id="PTHR33116:SF84">
    <property type="entry name" value="RNA-DIRECTED DNA POLYMERASE"/>
    <property type="match status" value="1"/>
</dbReference>
<dbReference type="PANTHER" id="PTHR33116">
    <property type="entry name" value="REVERSE TRANSCRIPTASE ZINC-BINDING DOMAIN-CONTAINING PROTEIN-RELATED-RELATED"/>
    <property type="match status" value="1"/>
</dbReference>
<keyword evidence="3" id="KW-1185">Reference proteome</keyword>
<feature type="signal peptide" evidence="1">
    <location>
        <begin position="1"/>
        <end position="22"/>
    </location>
</feature>
<protein>
    <submittedName>
        <fullName evidence="4">Uncharacterized protein LOC116187748</fullName>
    </submittedName>
</protein>